<keyword evidence="1" id="KW-0812">Transmembrane</keyword>
<comment type="caution">
    <text evidence="2">The sequence shown here is derived from an EMBL/GenBank/DDBJ whole genome shotgun (WGS) entry which is preliminary data.</text>
</comment>
<protein>
    <submittedName>
        <fullName evidence="2">Uncharacterized protein</fullName>
    </submittedName>
</protein>
<evidence type="ECO:0000313" key="2">
    <source>
        <dbReference type="EMBL" id="KAK7049637.1"/>
    </source>
</evidence>
<evidence type="ECO:0000256" key="1">
    <source>
        <dbReference type="SAM" id="Phobius"/>
    </source>
</evidence>
<feature type="transmembrane region" description="Helical" evidence="1">
    <location>
        <begin position="241"/>
        <end position="262"/>
    </location>
</feature>
<evidence type="ECO:0000313" key="3">
    <source>
        <dbReference type="Proteomes" id="UP001383192"/>
    </source>
</evidence>
<dbReference type="Proteomes" id="UP001383192">
    <property type="component" value="Unassembled WGS sequence"/>
</dbReference>
<sequence>MSLPTDPQKLQPSLPEGWNLCVHPRGWIYFHNPTLKLLTDQDIYDPELRSQLLGHAASLKSSEWEEGMELMLHVNLSGDIDFILAINHNHCVASQSPSNITGEAVQNLGHNLYQLNRYRRLYWNHLCTHPNHVPCPPRAVSDASDALIWFYTDSMLSGARSDVPFNKTECDELMKLVKEMELPCNTHSAAKTLFLSWLLREVCSFRNSQNYGCYTKKEADFRASNRSGFVPALYDRTPSSIFLPLLHVIINVLFFGLPWTYLAHVKSSFQYHGRFVGLQVRWKQYIERLVREYSHFLLVTDSGQKVNRSSFGYYGNARRAGNLYLLKSGCNDIFLSIFGERHSRRLFYVETPGQYAAN</sequence>
<keyword evidence="3" id="KW-1185">Reference proteome</keyword>
<dbReference type="EMBL" id="JAYKXP010000016">
    <property type="protein sequence ID" value="KAK7049637.1"/>
    <property type="molecule type" value="Genomic_DNA"/>
</dbReference>
<keyword evidence="1" id="KW-0472">Membrane</keyword>
<gene>
    <name evidence="2" type="ORF">VNI00_005668</name>
</gene>
<accession>A0AAW0DH78</accession>
<dbReference type="AlphaFoldDB" id="A0AAW0DH78"/>
<reference evidence="2 3" key="1">
    <citation type="submission" date="2024-01" db="EMBL/GenBank/DDBJ databases">
        <title>A draft genome for a cacao thread blight-causing isolate of Paramarasmius palmivorus.</title>
        <authorList>
            <person name="Baruah I.K."/>
            <person name="Bukari Y."/>
            <person name="Amoako-Attah I."/>
            <person name="Meinhardt L.W."/>
            <person name="Bailey B.A."/>
            <person name="Cohen S.P."/>
        </authorList>
    </citation>
    <scope>NUCLEOTIDE SEQUENCE [LARGE SCALE GENOMIC DNA]</scope>
    <source>
        <strain evidence="2 3">GH-12</strain>
    </source>
</reference>
<keyword evidence="1" id="KW-1133">Transmembrane helix</keyword>
<proteinExistence type="predicted"/>
<name>A0AAW0DH78_9AGAR</name>
<organism evidence="2 3">
    <name type="scientific">Paramarasmius palmivorus</name>
    <dbReference type="NCBI Taxonomy" id="297713"/>
    <lineage>
        <taxon>Eukaryota</taxon>
        <taxon>Fungi</taxon>
        <taxon>Dikarya</taxon>
        <taxon>Basidiomycota</taxon>
        <taxon>Agaricomycotina</taxon>
        <taxon>Agaricomycetes</taxon>
        <taxon>Agaricomycetidae</taxon>
        <taxon>Agaricales</taxon>
        <taxon>Marasmiineae</taxon>
        <taxon>Marasmiaceae</taxon>
        <taxon>Paramarasmius</taxon>
    </lineage>
</organism>